<feature type="region of interest" description="Disordered" evidence="6">
    <location>
        <begin position="1"/>
        <end position="273"/>
    </location>
</feature>
<feature type="compositionally biased region" description="Low complexity" evidence="6">
    <location>
        <begin position="141"/>
        <end position="150"/>
    </location>
</feature>
<dbReference type="GO" id="GO:0005669">
    <property type="term" value="C:transcription factor TFIID complex"/>
    <property type="evidence" value="ECO:0007669"/>
    <property type="project" value="InterPro"/>
</dbReference>
<evidence type="ECO:0000259" key="7">
    <source>
        <dbReference type="Pfam" id="PF04719"/>
    </source>
</evidence>
<dbReference type="STRING" id="1569628.A0A316ULS6"/>
<dbReference type="InterPro" id="IPR006809">
    <property type="entry name" value="TAFII28_dom"/>
</dbReference>
<dbReference type="GO" id="GO:0016251">
    <property type="term" value="F:RNA polymerase II general transcription initiation factor activity"/>
    <property type="evidence" value="ECO:0007669"/>
    <property type="project" value="TreeGrafter"/>
</dbReference>
<keyword evidence="4" id="KW-0804">Transcription</keyword>
<dbReference type="CDD" id="cd08048">
    <property type="entry name" value="HFD_TAF11"/>
    <property type="match status" value="1"/>
</dbReference>
<dbReference type="AlphaFoldDB" id="A0A316ULS6"/>
<evidence type="ECO:0000256" key="2">
    <source>
        <dbReference type="ARBA" id="ARBA00009788"/>
    </source>
</evidence>
<dbReference type="InterPro" id="IPR009072">
    <property type="entry name" value="Histone-fold"/>
</dbReference>
<dbReference type="GeneID" id="37028429"/>
<feature type="compositionally biased region" description="Low complexity" evidence="6">
    <location>
        <begin position="1"/>
        <end position="35"/>
    </location>
</feature>
<feature type="compositionally biased region" description="Low complexity" evidence="6">
    <location>
        <begin position="48"/>
        <end position="59"/>
    </location>
</feature>
<dbReference type="InterPro" id="IPR045127">
    <property type="entry name" value="TAF11-like"/>
</dbReference>
<comment type="similarity">
    <text evidence="2">Belongs to the TAF11 family.</text>
</comment>
<feature type="compositionally biased region" description="Gly residues" evidence="6">
    <location>
        <begin position="157"/>
        <end position="167"/>
    </location>
</feature>
<comment type="subcellular location">
    <subcellularLocation>
        <location evidence="1">Nucleus</location>
    </subcellularLocation>
</comment>
<feature type="compositionally biased region" description="Low complexity" evidence="6">
    <location>
        <begin position="75"/>
        <end position="86"/>
    </location>
</feature>
<accession>A0A316ULS6</accession>
<dbReference type="PANTHER" id="PTHR13218:SF8">
    <property type="entry name" value="TRANSCRIPTION INITIATION FACTOR TFIID SUBUNIT 11"/>
    <property type="match status" value="1"/>
</dbReference>
<feature type="domain" description="TAFII28-like protein" evidence="7">
    <location>
        <begin position="284"/>
        <end position="379"/>
    </location>
</feature>
<keyword evidence="5" id="KW-0539">Nucleus</keyword>
<dbReference type="Proteomes" id="UP000245884">
    <property type="component" value="Unassembled WGS sequence"/>
</dbReference>
<name>A0A316ULS6_9BASI</name>
<dbReference type="RefSeq" id="XP_025360848.1">
    <property type="nucleotide sequence ID" value="XM_025506606.1"/>
</dbReference>
<dbReference type="Pfam" id="PF04719">
    <property type="entry name" value="TAFII28"/>
    <property type="match status" value="1"/>
</dbReference>
<evidence type="ECO:0000256" key="3">
    <source>
        <dbReference type="ARBA" id="ARBA00023015"/>
    </source>
</evidence>
<feature type="compositionally biased region" description="Acidic residues" evidence="6">
    <location>
        <begin position="241"/>
        <end position="264"/>
    </location>
</feature>
<dbReference type="SUPFAM" id="SSF81995">
    <property type="entry name" value="beta-sandwich domain of Sec23/24"/>
    <property type="match status" value="1"/>
</dbReference>
<dbReference type="GO" id="GO:0051123">
    <property type="term" value="P:RNA polymerase II preinitiation complex assembly"/>
    <property type="evidence" value="ECO:0007669"/>
    <property type="project" value="InterPro"/>
</dbReference>
<reference evidence="8 9" key="1">
    <citation type="journal article" date="2018" name="Mol. Biol. Evol.">
        <title>Broad Genomic Sampling Reveals a Smut Pathogenic Ancestry of the Fungal Clade Ustilaginomycotina.</title>
        <authorList>
            <person name="Kijpornyongpan T."/>
            <person name="Mondo S.J."/>
            <person name="Barry K."/>
            <person name="Sandor L."/>
            <person name="Lee J."/>
            <person name="Lipzen A."/>
            <person name="Pangilinan J."/>
            <person name="LaButti K."/>
            <person name="Hainaut M."/>
            <person name="Henrissat B."/>
            <person name="Grigoriev I.V."/>
            <person name="Spatafora J.W."/>
            <person name="Aime M.C."/>
        </authorList>
    </citation>
    <scope>NUCLEOTIDE SEQUENCE [LARGE SCALE GENOMIC DNA]</scope>
    <source>
        <strain evidence="8 9">MCA 5214</strain>
    </source>
</reference>
<sequence length="421" mass="44054">MSYYPWQQQPQGWPSQQQQQDWPQQWPQQQMYQQPMAGPSSWGAGANSSAIPPTSSSATQFPSYFANTASSSGNPIAVASPIAPIAPIGPPAPKKDGRARGGGRKRAAGEGSERGGKAGGGKKKQKKDKEAAAGSVKNEAGESSASSAARGGRGGRRGGGGPGSRGGKVGRGRGGRAGASQEARGTSARRSRARDTSIAGDSTQRAGTAGGDRSPSAAVRSSAAPNADEGANAANAAQQQEDYDEDEVPPADEEDEEQPEDMGEEEMRWREEVERTRSQAMGPLIMAMSESQYDRHESYRRSGFNRSSLRRLIHQHLSGGYSTSTSGSINQTITMAFGGVAKVFVGEIIEGARRIRRERGGVEGDAVPLSAEEILESYRDYCKGASDVVGAGAGLMGRGNAEEVMGSSGVGGGMGGRRRLF</sequence>
<evidence type="ECO:0000256" key="5">
    <source>
        <dbReference type="ARBA" id="ARBA00023242"/>
    </source>
</evidence>
<dbReference type="Gene3D" id="1.10.20.10">
    <property type="entry name" value="Histone, subunit A"/>
    <property type="match status" value="1"/>
</dbReference>
<dbReference type="GO" id="GO:0046982">
    <property type="term" value="F:protein heterodimerization activity"/>
    <property type="evidence" value="ECO:0007669"/>
    <property type="project" value="InterPro"/>
</dbReference>
<evidence type="ECO:0000313" key="8">
    <source>
        <dbReference type="EMBL" id="PWN26236.1"/>
    </source>
</evidence>
<dbReference type="OrthoDB" id="28335at2759"/>
<feature type="compositionally biased region" description="Basic and acidic residues" evidence="6">
    <location>
        <begin position="107"/>
        <end position="116"/>
    </location>
</feature>
<keyword evidence="9" id="KW-1185">Reference proteome</keyword>
<feature type="compositionally biased region" description="Low complexity" evidence="6">
    <location>
        <begin position="213"/>
        <end position="240"/>
    </location>
</feature>
<organism evidence="8 9">
    <name type="scientific">Jaminaea rosea</name>
    <dbReference type="NCBI Taxonomy" id="1569628"/>
    <lineage>
        <taxon>Eukaryota</taxon>
        <taxon>Fungi</taxon>
        <taxon>Dikarya</taxon>
        <taxon>Basidiomycota</taxon>
        <taxon>Ustilaginomycotina</taxon>
        <taxon>Exobasidiomycetes</taxon>
        <taxon>Microstromatales</taxon>
        <taxon>Microstromatales incertae sedis</taxon>
        <taxon>Jaminaea</taxon>
    </lineage>
</organism>
<evidence type="ECO:0000313" key="9">
    <source>
        <dbReference type="Proteomes" id="UP000245884"/>
    </source>
</evidence>
<gene>
    <name evidence="8" type="ORF">BDZ90DRAFT_233368</name>
</gene>
<evidence type="ECO:0000256" key="6">
    <source>
        <dbReference type="SAM" id="MobiDB-lite"/>
    </source>
</evidence>
<proteinExistence type="inferred from homology"/>
<evidence type="ECO:0000256" key="4">
    <source>
        <dbReference type="ARBA" id="ARBA00023163"/>
    </source>
</evidence>
<evidence type="ECO:0000256" key="1">
    <source>
        <dbReference type="ARBA" id="ARBA00004123"/>
    </source>
</evidence>
<dbReference type="PANTHER" id="PTHR13218">
    <property type="entry name" value="TRANSCRIPTION INITIATION FACTOR TFIID SUBUNIT 11-RELATED"/>
    <property type="match status" value="1"/>
</dbReference>
<protein>
    <submittedName>
        <fullName evidence="8">TAFII28-domain-containing protein</fullName>
    </submittedName>
</protein>
<dbReference type="EMBL" id="KZ819672">
    <property type="protein sequence ID" value="PWN26236.1"/>
    <property type="molecule type" value="Genomic_DNA"/>
</dbReference>
<keyword evidence="3" id="KW-0805">Transcription regulation</keyword>
<feature type="compositionally biased region" description="Polar residues" evidence="6">
    <location>
        <begin position="60"/>
        <end position="74"/>
    </location>
</feature>
<dbReference type="SUPFAM" id="SSF47113">
    <property type="entry name" value="Histone-fold"/>
    <property type="match status" value="1"/>
</dbReference>